<keyword evidence="1 6" id="KW-0004">4Fe-4S</keyword>
<dbReference type="NCBIfam" id="TIGR00423">
    <property type="entry name" value="CofH family radical SAM protein"/>
    <property type="match status" value="1"/>
</dbReference>
<dbReference type="InterPro" id="IPR013785">
    <property type="entry name" value="Aldolase_TIM"/>
</dbReference>
<dbReference type="InterPro" id="IPR034405">
    <property type="entry name" value="F420"/>
</dbReference>
<evidence type="ECO:0000256" key="5">
    <source>
        <dbReference type="ARBA" id="ARBA00023014"/>
    </source>
</evidence>
<protein>
    <submittedName>
        <fullName evidence="9">CofH family radical SAM protein</fullName>
    </submittedName>
</protein>
<dbReference type="AlphaFoldDB" id="A0A7C4VYQ7"/>
<dbReference type="SFLD" id="SFLDF00342">
    <property type="entry name" value="cyclic_dehypoxanthine_futalosi"/>
    <property type="match status" value="1"/>
</dbReference>
<feature type="binding site" evidence="7">
    <location>
        <position position="66"/>
    </location>
    <ligand>
        <name>S-adenosyl-L-methionine</name>
        <dbReference type="ChEBI" id="CHEBI:59789"/>
    </ligand>
</feature>
<feature type="binding site" evidence="6">
    <location>
        <position position="64"/>
    </location>
    <ligand>
        <name>[4Fe-4S] cluster</name>
        <dbReference type="ChEBI" id="CHEBI:49883"/>
        <note>4Fe-4S-S-AdoMet</note>
    </ligand>
</feature>
<comment type="cofactor">
    <cofactor evidence="6">
        <name>[4Fe-4S] cluster</name>
        <dbReference type="ChEBI" id="CHEBI:49883"/>
    </cofactor>
    <text evidence="6">Binds 1 [4Fe-4S] cluster. The cluster is coordinated with 3 cysteines and an exchangeable S-adenosyl-L-methionine.</text>
</comment>
<dbReference type="GO" id="GO:0046872">
    <property type="term" value="F:metal ion binding"/>
    <property type="evidence" value="ECO:0007669"/>
    <property type="project" value="UniProtKB-KW"/>
</dbReference>
<evidence type="ECO:0000256" key="2">
    <source>
        <dbReference type="ARBA" id="ARBA00022691"/>
    </source>
</evidence>
<dbReference type="GO" id="GO:0051539">
    <property type="term" value="F:4 iron, 4 sulfur cluster binding"/>
    <property type="evidence" value="ECO:0007669"/>
    <property type="project" value="UniProtKB-KW"/>
</dbReference>
<keyword evidence="2 6" id="KW-0949">S-adenosyl-L-methionine</keyword>
<dbReference type="SFLD" id="SFLDG01064">
    <property type="entry name" value="F420__menaquinone_cofactor_bio"/>
    <property type="match status" value="1"/>
</dbReference>
<evidence type="ECO:0000256" key="3">
    <source>
        <dbReference type="ARBA" id="ARBA00022723"/>
    </source>
</evidence>
<evidence type="ECO:0000256" key="4">
    <source>
        <dbReference type="ARBA" id="ARBA00023004"/>
    </source>
</evidence>
<dbReference type="InterPro" id="IPR020050">
    <property type="entry name" value="FO_synthase_su2"/>
</dbReference>
<dbReference type="PANTHER" id="PTHR43076:SF1">
    <property type="entry name" value="LIPOYL SYNTHASE 2"/>
    <property type="match status" value="1"/>
</dbReference>
<dbReference type="Pfam" id="PF19288">
    <property type="entry name" value="CofH_C"/>
    <property type="match status" value="1"/>
</dbReference>
<feature type="domain" description="Radical SAM core" evidence="8">
    <location>
        <begin position="46"/>
        <end position="276"/>
    </location>
</feature>
<feature type="binding site" evidence="6">
    <location>
        <position position="67"/>
    </location>
    <ligand>
        <name>[4Fe-4S] cluster</name>
        <dbReference type="ChEBI" id="CHEBI:49883"/>
        <note>4Fe-4S-S-AdoMet</note>
    </ligand>
</feature>
<evidence type="ECO:0000256" key="1">
    <source>
        <dbReference type="ARBA" id="ARBA00022485"/>
    </source>
</evidence>
<evidence type="ECO:0000256" key="6">
    <source>
        <dbReference type="PIRSR" id="PIRSR004762-1"/>
    </source>
</evidence>
<dbReference type="SFLD" id="SFLDS00029">
    <property type="entry name" value="Radical_SAM"/>
    <property type="match status" value="1"/>
</dbReference>
<proteinExistence type="predicted"/>
<sequence>MNLSSIIYDGKRIDTSQALELFDWDLLQLGKAADFRRHLIKDDEEVGFIIDRIINITNICEAGCRFCAFHARAGHIAAYTLSIDDILVKVQELADRGGSQVMLQGGLHPEWRIEDVIQIVSAVKRSFPNMWLHSFSPAEIVHIGRKSRLSVDETVIALKEAGVDSVPGASDLLVDDIRKQVAPKKLTTEQWRTVMRCLARNGMMSSATMTYGMGETPKQRVEHLEVIRGIQDECGHIIAFIAWSFAPGGTRMSHIRQATSVDYLRMAAISRIYLDNVVFLQAGWLTEGLQTAQLALSMGANDMGGVLTEERVIQATGGAHHTDRNAMIHLIRNAGKTPVLRDSQYRVLKRFHEGTRS</sequence>
<dbReference type="InterPro" id="IPR058240">
    <property type="entry name" value="rSAM_sf"/>
</dbReference>
<name>A0A7C4VYQ7_9BACT</name>
<keyword evidence="3" id="KW-0479">Metal-binding</keyword>
<dbReference type="InterPro" id="IPR045567">
    <property type="entry name" value="CofH/MnqC-like_C"/>
</dbReference>
<dbReference type="CDD" id="cd01335">
    <property type="entry name" value="Radical_SAM"/>
    <property type="match status" value="1"/>
</dbReference>
<dbReference type="SFLD" id="SFLDG01389">
    <property type="entry name" value="menaquinone_synthsis_involved"/>
    <property type="match status" value="1"/>
</dbReference>
<comment type="caution">
    <text evidence="9">The sequence shown here is derived from an EMBL/GenBank/DDBJ whole genome shotgun (WGS) entry which is preliminary data.</text>
</comment>
<dbReference type="EMBL" id="DSUH01000265">
    <property type="protein sequence ID" value="HGU33474.1"/>
    <property type="molecule type" value="Genomic_DNA"/>
</dbReference>
<keyword evidence="5 6" id="KW-0411">Iron-sulfur</keyword>
<accession>A0A7C4VYQ7</accession>
<dbReference type="PROSITE" id="PS51918">
    <property type="entry name" value="RADICAL_SAM"/>
    <property type="match status" value="1"/>
</dbReference>
<dbReference type="GO" id="GO:0044689">
    <property type="term" value="F:7,8-didemethyl-8-hydroxy-5-deazariboflavin synthase activity"/>
    <property type="evidence" value="ECO:0007669"/>
    <property type="project" value="TreeGrafter"/>
</dbReference>
<evidence type="ECO:0000256" key="7">
    <source>
        <dbReference type="PIRSR" id="PIRSR004762-2"/>
    </source>
</evidence>
<dbReference type="Pfam" id="PF04055">
    <property type="entry name" value="Radical_SAM"/>
    <property type="match status" value="1"/>
</dbReference>
<dbReference type="SUPFAM" id="SSF102114">
    <property type="entry name" value="Radical SAM enzymes"/>
    <property type="match status" value="1"/>
</dbReference>
<evidence type="ECO:0000313" key="9">
    <source>
        <dbReference type="EMBL" id="HGU33474.1"/>
    </source>
</evidence>
<dbReference type="InterPro" id="IPR006638">
    <property type="entry name" value="Elp3/MiaA/NifB-like_rSAM"/>
</dbReference>
<gene>
    <name evidence="9" type="ORF">ENS29_11525</name>
</gene>
<reference evidence="9" key="1">
    <citation type="journal article" date="2020" name="mSystems">
        <title>Genome- and Community-Level Interaction Insights into Carbon Utilization and Element Cycling Functions of Hydrothermarchaeota in Hydrothermal Sediment.</title>
        <authorList>
            <person name="Zhou Z."/>
            <person name="Liu Y."/>
            <person name="Xu W."/>
            <person name="Pan J."/>
            <person name="Luo Z.H."/>
            <person name="Li M."/>
        </authorList>
    </citation>
    <scope>NUCLEOTIDE SEQUENCE [LARGE SCALE GENOMIC DNA]</scope>
    <source>
        <strain evidence="9">SpSt-477</strain>
    </source>
</reference>
<dbReference type="SMART" id="SM00729">
    <property type="entry name" value="Elp3"/>
    <property type="match status" value="1"/>
</dbReference>
<organism evidence="9">
    <name type="scientific">Desulfatirhabdium butyrativorans</name>
    <dbReference type="NCBI Taxonomy" id="340467"/>
    <lineage>
        <taxon>Bacteria</taxon>
        <taxon>Pseudomonadati</taxon>
        <taxon>Thermodesulfobacteriota</taxon>
        <taxon>Desulfobacteria</taxon>
        <taxon>Desulfobacterales</taxon>
        <taxon>Desulfatirhabdiaceae</taxon>
        <taxon>Desulfatirhabdium</taxon>
    </lineage>
</organism>
<dbReference type="Gene3D" id="3.20.20.70">
    <property type="entry name" value="Aldolase class I"/>
    <property type="match status" value="1"/>
</dbReference>
<dbReference type="GO" id="GO:0016765">
    <property type="term" value="F:transferase activity, transferring alkyl or aryl (other than methyl) groups"/>
    <property type="evidence" value="ECO:0007669"/>
    <property type="project" value="InterPro"/>
</dbReference>
<dbReference type="PANTHER" id="PTHR43076">
    <property type="entry name" value="FO SYNTHASE (COFH)"/>
    <property type="match status" value="1"/>
</dbReference>
<keyword evidence="4 6" id="KW-0408">Iron</keyword>
<dbReference type="InterPro" id="IPR007197">
    <property type="entry name" value="rSAM"/>
</dbReference>
<feature type="binding site" evidence="6">
    <location>
        <position position="60"/>
    </location>
    <ligand>
        <name>[4Fe-4S] cluster</name>
        <dbReference type="ChEBI" id="CHEBI:49883"/>
        <note>4Fe-4S-S-AdoMet</note>
    </ligand>
</feature>
<feature type="binding site" evidence="7">
    <location>
        <position position="136"/>
    </location>
    <ligand>
        <name>(3R)-3-methyl-D-ornithine</name>
        <dbReference type="ChEBI" id="CHEBI:64642"/>
    </ligand>
</feature>
<dbReference type="PIRSF" id="PIRSF004762">
    <property type="entry name" value="CHP00423"/>
    <property type="match status" value="1"/>
</dbReference>
<evidence type="ECO:0000259" key="8">
    <source>
        <dbReference type="PROSITE" id="PS51918"/>
    </source>
</evidence>